<dbReference type="InterPro" id="IPR000719">
    <property type="entry name" value="Prot_kinase_dom"/>
</dbReference>
<dbReference type="SMART" id="SM00671">
    <property type="entry name" value="SEL1"/>
    <property type="match status" value="5"/>
</dbReference>
<dbReference type="Proteomes" id="UP000615446">
    <property type="component" value="Unassembled WGS sequence"/>
</dbReference>
<dbReference type="InterPro" id="IPR006597">
    <property type="entry name" value="Sel1-like"/>
</dbReference>
<keyword evidence="9" id="KW-1185">Reference proteome</keyword>
<dbReference type="PRINTS" id="PR00109">
    <property type="entry name" value="TYRKINASE"/>
</dbReference>
<name>A0A2Z6SGX7_9GLOM</name>
<keyword evidence="1" id="KW-0808">Transferase</keyword>
<reference evidence="7 9" key="1">
    <citation type="submission" date="2017-11" db="EMBL/GenBank/DDBJ databases">
        <title>The genome of Rhizophagus clarus HR1 reveals common genetic basis of auxotrophy among arbuscular mycorrhizal fungi.</title>
        <authorList>
            <person name="Kobayashi Y."/>
        </authorList>
    </citation>
    <scope>NUCLEOTIDE SEQUENCE [LARGE SCALE GENOMIC DNA]</scope>
    <source>
        <strain evidence="7 9">HR1</strain>
    </source>
</reference>
<dbReference type="OrthoDB" id="2376620at2759"/>
<evidence type="ECO:0000313" key="9">
    <source>
        <dbReference type="Proteomes" id="UP000247702"/>
    </source>
</evidence>
<dbReference type="PROSITE" id="PS50011">
    <property type="entry name" value="PROTEIN_KINASE_DOM"/>
    <property type="match status" value="1"/>
</dbReference>
<accession>A0A2Z6SGX7</accession>
<dbReference type="Gene3D" id="1.25.40.10">
    <property type="entry name" value="Tetratricopeptide repeat domain"/>
    <property type="match status" value="1"/>
</dbReference>
<dbReference type="PANTHER" id="PTHR44329:SF288">
    <property type="entry name" value="MITOGEN-ACTIVATED PROTEIN KINASE KINASE KINASE 20"/>
    <property type="match status" value="1"/>
</dbReference>
<evidence type="ECO:0000313" key="7">
    <source>
        <dbReference type="EMBL" id="GBC04649.1"/>
    </source>
</evidence>
<organism evidence="7 9">
    <name type="scientific">Rhizophagus clarus</name>
    <dbReference type="NCBI Taxonomy" id="94130"/>
    <lineage>
        <taxon>Eukaryota</taxon>
        <taxon>Fungi</taxon>
        <taxon>Fungi incertae sedis</taxon>
        <taxon>Mucoromycota</taxon>
        <taxon>Glomeromycotina</taxon>
        <taxon>Glomeromycetes</taxon>
        <taxon>Glomerales</taxon>
        <taxon>Glomeraceae</taxon>
        <taxon>Rhizophagus</taxon>
    </lineage>
</organism>
<dbReference type="Proteomes" id="UP000247702">
    <property type="component" value="Unassembled WGS sequence"/>
</dbReference>
<keyword evidence="4 5" id="KW-0067">ATP-binding</keyword>
<gene>
    <name evidence="8" type="ORF">RCL2_001898700</name>
    <name evidence="7" type="ORF">RclHR1_00580014</name>
</gene>
<dbReference type="PANTHER" id="PTHR44329">
    <property type="entry name" value="SERINE/THREONINE-PROTEIN KINASE TNNI3K-RELATED"/>
    <property type="match status" value="1"/>
</dbReference>
<dbReference type="InterPro" id="IPR011990">
    <property type="entry name" value="TPR-like_helical_dom_sf"/>
</dbReference>
<dbReference type="InterPro" id="IPR017441">
    <property type="entry name" value="Protein_kinase_ATP_BS"/>
</dbReference>
<reference evidence="8" key="2">
    <citation type="submission" date="2019-10" db="EMBL/GenBank/DDBJ databases">
        <title>Conservation and host-specific expression of non-tandemly repeated heterogenous ribosome RNA gene in arbuscular mycorrhizal fungi.</title>
        <authorList>
            <person name="Maeda T."/>
            <person name="Kobayashi Y."/>
            <person name="Nakagawa T."/>
            <person name="Ezawa T."/>
            <person name="Yamaguchi K."/>
            <person name="Bino T."/>
            <person name="Nishimoto Y."/>
            <person name="Shigenobu S."/>
            <person name="Kawaguchi M."/>
        </authorList>
    </citation>
    <scope>NUCLEOTIDE SEQUENCE</scope>
    <source>
        <strain evidence="8">HR1</strain>
    </source>
</reference>
<evidence type="ECO:0000256" key="5">
    <source>
        <dbReference type="PROSITE-ProRule" id="PRU10141"/>
    </source>
</evidence>
<dbReference type="InterPro" id="IPR051681">
    <property type="entry name" value="Ser/Thr_Kinases-Pseudokinases"/>
</dbReference>
<evidence type="ECO:0000256" key="1">
    <source>
        <dbReference type="ARBA" id="ARBA00022679"/>
    </source>
</evidence>
<dbReference type="GO" id="GO:0004674">
    <property type="term" value="F:protein serine/threonine kinase activity"/>
    <property type="evidence" value="ECO:0007669"/>
    <property type="project" value="TreeGrafter"/>
</dbReference>
<dbReference type="SUPFAM" id="SSF56112">
    <property type="entry name" value="Protein kinase-like (PK-like)"/>
    <property type="match status" value="1"/>
</dbReference>
<proteinExistence type="predicted"/>
<dbReference type="InterPro" id="IPR001245">
    <property type="entry name" value="Ser-Thr/Tyr_kinase_cat_dom"/>
</dbReference>
<dbReference type="SUPFAM" id="SSF81901">
    <property type="entry name" value="HCP-like"/>
    <property type="match status" value="2"/>
</dbReference>
<feature type="binding site" evidence="5">
    <location>
        <position position="62"/>
    </location>
    <ligand>
        <name>ATP</name>
        <dbReference type="ChEBI" id="CHEBI:30616"/>
    </ligand>
</feature>
<sequence length="895" mass="104799">MPSNKKLESNNYIDWIENSISDEYLNYYEYSDLENIQSVGGGNFGKVFRANWKNTDTVLALKSFNNNKLTLKEIVNEIKLHRKVDFHPNILRFYGITKTESEAVRQMNYLLVLEYADSGTLNNYLSTHFNVLGWYDKYQLAFQLASAVECIHESGIIHCDLHANNVLVHNNQIKLADFGLSRKIPEESNSNCNGVFGVVPYIDPKCFDNRNYKLNEKSDIYSIGVLMWQISSGHEPFHNEGYDIKLALNIINGRREKIVDGTPIKYCNLYKECWNFEENKRPEIQQVISTLKELIIFKNNEKEVYLTTEDETYLKSKEPSIISMISLNMNNDLIIENISNIINSRSNINNSTLNDQDYESIKNEDKAQTQYDHSNETKVNDELTQHNTDDLYKNCENIENTENEFKESFYLSNKEALNPFKKLVDNEYLKTKYNLEFYIYIIALLYEMFRNEYNKIRLSGCQKFEEDKDQRVQKVIPTSKILIFPEQQDVKRETYLALEEKTELNLRGKTCMNSLNSKVINSESNKYTQDSVCFINVMNILLENTQSEYYHSYEPEVISKKKEYKVTQNNFDKVYKNCEYLKNKSEVFCCYNKAVKNRVKNREIKLFNLCKKLGSKEYLNIQSQFEYYYNYGIGTEIIKKKAHSLSQIRLGYLYVNGEGVKKDFKKAFYWFKKAAENGNDFAIYNLGECYELGIGVDKNLVKAFELYEESAKKGNSDAIFQLGYFYVNGFGTKIRKKKGFELYNKAVGKCETCKKFNILSQYKDDSEIINDLDKVNYWYHKAAEDDNEVALYKLGEIYELGKGVCENKIRAFTFYKQAAEKGNMKGRYKLGYCYENGIGTQVDLKKAIFSYKVAAKEKNIDAQKKLEVYSNQQRSKGKLEMAFNWYKKAKNMIWW</sequence>
<comment type="caution">
    <text evidence="7">The sequence shown here is derived from an EMBL/GenBank/DDBJ whole genome shotgun (WGS) entry which is preliminary data.</text>
</comment>
<evidence type="ECO:0000256" key="2">
    <source>
        <dbReference type="ARBA" id="ARBA00022741"/>
    </source>
</evidence>
<dbReference type="AlphaFoldDB" id="A0A2Z6SGX7"/>
<dbReference type="EMBL" id="BLAL01000213">
    <property type="protein sequence ID" value="GES92200.1"/>
    <property type="molecule type" value="Genomic_DNA"/>
</dbReference>
<evidence type="ECO:0000313" key="8">
    <source>
        <dbReference type="EMBL" id="GES92200.1"/>
    </source>
</evidence>
<keyword evidence="2 5" id="KW-0547">Nucleotide-binding</keyword>
<dbReference type="Pfam" id="PF07714">
    <property type="entry name" value="PK_Tyr_Ser-Thr"/>
    <property type="match status" value="1"/>
</dbReference>
<keyword evidence="3 8" id="KW-0418">Kinase</keyword>
<dbReference type="InterPro" id="IPR011009">
    <property type="entry name" value="Kinase-like_dom_sf"/>
</dbReference>
<dbReference type="Gene3D" id="1.10.510.10">
    <property type="entry name" value="Transferase(Phosphotransferase) domain 1"/>
    <property type="match status" value="1"/>
</dbReference>
<evidence type="ECO:0000256" key="4">
    <source>
        <dbReference type="ARBA" id="ARBA00022840"/>
    </source>
</evidence>
<feature type="domain" description="Protein kinase" evidence="6">
    <location>
        <begin position="33"/>
        <end position="295"/>
    </location>
</feature>
<dbReference type="PROSITE" id="PS00107">
    <property type="entry name" value="PROTEIN_KINASE_ATP"/>
    <property type="match status" value="1"/>
</dbReference>
<dbReference type="Pfam" id="PF08238">
    <property type="entry name" value="Sel1"/>
    <property type="match status" value="7"/>
</dbReference>
<dbReference type="GO" id="GO:0005524">
    <property type="term" value="F:ATP binding"/>
    <property type="evidence" value="ECO:0007669"/>
    <property type="project" value="UniProtKB-UniRule"/>
</dbReference>
<protein>
    <submittedName>
        <fullName evidence="8">Kinase-like domain-containing protein</fullName>
    </submittedName>
</protein>
<dbReference type="EMBL" id="BEXD01003959">
    <property type="protein sequence ID" value="GBC04649.1"/>
    <property type="molecule type" value="Genomic_DNA"/>
</dbReference>
<evidence type="ECO:0000256" key="3">
    <source>
        <dbReference type="ARBA" id="ARBA00022777"/>
    </source>
</evidence>
<evidence type="ECO:0000259" key="6">
    <source>
        <dbReference type="PROSITE" id="PS50011"/>
    </source>
</evidence>